<dbReference type="SUPFAM" id="SSF53613">
    <property type="entry name" value="Ribokinase-like"/>
    <property type="match status" value="1"/>
</dbReference>
<dbReference type="PANTHER" id="PTHR46969:SF1">
    <property type="entry name" value="BIFUNCTIONAL PROTEIN HLDE"/>
    <property type="match status" value="1"/>
</dbReference>
<dbReference type="Gene3D" id="3.40.1190.20">
    <property type="match status" value="1"/>
</dbReference>
<gene>
    <name evidence="4" type="ORF">VLY81_00585</name>
</gene>
<evidence type="ECO:0000313" key="4">
    <source>
        <dbReference type="EMBL" id="WRP14701.1"/>
    </source>
</evidence>
<keyword evidence="2 4" id="KW-0418">Kinase</keyword>
<dbReference type="PANTHER" id="PTHR46969">
    <property type="entry name" value="BIFUNCTIONAL PROTEIN HLDE"/>
    <property type="match status" value="1"/>
</dbReference>
<organism evidence="4 5">
    <name type="scientific">Geochorda subterranea</name>
    <dbReference type="NCBI Taxonomy" id="3109564"/>
    <lineage>
        <taxon>Bacteria</taxon>
        <taxon>Bacillati</taxon>
        <taxon>Bacillota</taxon>
        <taxon>Limnochordia</taxon>
        <taxon>Limnochordales</taxon>
        <taxon>Geochordaceae</taxon>
        <taxon>Geochorda</taxon>
    </lineage>
</organism>
<dbReference type="Pfam" id="PF00294">
    <property type="entry name" value="PfkB"/>
    <property type="match status" value="1"/>
</dbReference>
<dbReference type="InterPro" id="IPR011611">
    <property type="entry name" value="PfkB_dom"/>
</dbReference>
<dbReference type="Proteomes" id="UP001333102">
    <property type="component" value="Chromosome"/>
</dbReference>
<protein>
    <submittedName>
        <fullName evidence="4">PfkB family carbohydrate kinase</fullName>
    </submittedName>
</protein>
<name>A0ABZ1BQJ7_9FIRM</name>
<feature type="domain" description="Carbohydrate kinase PfkB" evidence="3">
    <location>
        <begin position="34"/>
        <end position="339"/>
    </location>
</feature>
<dbReference type="InterPro" id="IPR029056">
    <property type="entry name" value="Ribokinase-like"/>
</dbReference>
<evidence type="ECO:0000313" key="5">
    <source>
        <dbReference type="Proteomes" id="UP001333102"/>
    </source>
</evidence>
<evidence type="ECO:0000256" key="1">
    <source>
        <dbReference type="ARBA" id="ARBA00022679"/>
    </source>
</evidence>
<keyword evidence="5" id="KW-1185">Reference proteome</keyword>
<dbReference type="EMBL" id="CP141614">
    <property type="protein sequence ID" value="WRP14701.1"/>
    <property type="molecule type" value="Genomic_DNA"/>
</dbReference>
<sequence length="362" mass="37934">MSDARQFARSVTDGWPGASAAQVLELLRAIRGRRIAVVGDAILDRYVYGEPVRISREAPVLILRWSGEESRLGGAANAAANAAALGAEVELVSLAGDDAPAERLAALAAEQGITARLVREPGRPTTVKTRFVAGGRQTVQQQVLRLDRWESGAPPAGIHDGLVTAAQEAVGRAEAVIVSEYGGGTVTPALFAAVRRAAERRGVPVLVDARYRLRELKGAYAATPNRGEAEEAVGQPLVDEASLVDAGRRLLAQLGLEVLVLTRGEEGMSLFFADGRPPLRVMAYRPREVYDVSGAGDAVVSAMALGLACGTDRVLAAALLADVAAGLVVGKRGVATVSPQEVEEAVVGWTPTIYPLEAPIGR</sequence>
<dbReference type="InterPro" id="IPR002173">
    <property type="entry name" value="Carboh/pur_kinase_PfkB_CS"/>
</dbReference>
<dbReference type="GO" id="GO:0016301">
    <property type="term" value="F:kinase activity"/>
    <property type="evidence" value="ECO:0007669"/>
    <property type="project" value="UniProtKB-KW"/>
</dbReference>
<dbReference type="PROSITE" id="PS00584">
    <property type="entry name" value="PFKB_KINASES_2"/>
    <property type="match status" value="1"/>
</dbReference>
<evidence type="ECO:0000256" key="2">
    <source>
        <dbReference type="ARBA" id="ARBA00022777"/>
    </source>
</evidence>
<evidence type="ECO:0000259" key="3">
    <source>
        <dbReference type="Pfam" id="PF00294"/>
    </source>
</evidence>
<reference evidence="5" key="1">
    <citation type="submission" date="2023-12" db="EMBL/GenBank/DDBJ databases">
        <title>Novel isolates from deep terrestrial aquifers shed light on the physiology and ecology of the class Limnochordia.</title>
        <authorList>
            <person name="Karnachuk O.V."/>
            <person name="Lukina A.P."/>
            <person name="Avakyan M.R."/>
            <person name="Kadnikov V."/>
            <person name="Begmatov S."/>
            <person name="Beletsky A.V."/>
            <person name="Mardanov A.V."/>
            <person name="Ravin N.V."/>
        </authorList>
    </citation>
    <scope>NUCLEOTIDE SEQUENCE [LARGE SCALE GENOMIC DNA]</scope>
    <source>
        <strain evidence="5">LN</strain>
    </source>
</reference>
<dbReference type="RefSeq" id="WP_324669071.1">
    <property type="nucleotide sequence ID" value="NZ_CP141614.1"/>
</dbReference>
<accession>A0ABZ1BQJ7</accession>
<proteinExistence type="predicted"/>
<keyword evidence="1" id="KW-0808">Transferase</keyword>